<keyword evidence="1 2" id="KW-0378">Hydrolase</keyword>
<proteinExistence type="predicted"/>
<dbReference type="PANTHER" id="PTHR46124:SF2">
    <property type="entry name" value="D-AMINOACYL-TRNA DEACYLASE"/>
    <property type="match status" value="1"/>
</dbReference>
<dbReference type="PROSITE" id="PS01090">
    <property type="entry name" value="TATD_2"/>
    <property type="match status" value="1"/>
</dbReference>
<dbReference type="PANTHER" id="PTHR46124">
    <property type="entry name" value="D-AMINOACYL-TRNA DEACYLASE"/>
    <property type="match status" value="1"/>
</dbReference>
<accession>A0A9D1HXC7</accession>
<dbReference type="SUPFAM" id="SSF51556">
    <property type="entry name" value="Metallo-dependent hydrolases"/>
    <property type="match status" value="1"/>
</dbReference>
<sequence>MPVAPDNALFHNKKGEIVPMPVALAPLADTHGHLTSSHGIDAACAICRAALAGVRLLVVPIDPVDDLSRGRWATTQEVLSWLDGVIDTAANLLDACAQRGLEPPVFVGWPDVPNLLDSIYIVAGAHPYGAADLDRNALRELEVLLKSPRCVGVGEIGIDFGPYNSLDADVQRKAFEQQLHIACEHNLPVELHVRNAKEDDKRAAHALVAEVLEAQGMPQAGCDLHCFTENPAIVNTFSQLGCHMAFGGAATFASSDEIRDAVAACPQELLLSETDSPYMAPVPLRGQTCEPAMVACNTACIAQVRSERLGETKQDTYTSVWKNACSFFGIGRS</sequence>
<dbReference type="GO" id="GO:0016788">
    <property type="term" value="F:hydrolase activity, acting on ester bonds"/>
    <property type="evidence" value="ECO:0007669"/>
    <property type="project" value="InterPro"/>
</dbReference>
<dbReference type="Proteomes" id="UP000824078">
    <property type="component" value="Unassembled WGS sequence"/>
</dbReference>
<evidence type="ECO:0000313" key="3">
    <source>
        <dbReference type="Proteomes" id="UP000824078"/>
    </source>
</evidence>
<dbReference type="InterPro" id="IPR032466">
    <property type="entry name" value="Metal_Hydrolase"/>
</dbReference>
<comment type="caution">
    <text evidence="2">The sequence shown here is derived from an EMBL/GenBank/DDBJ whole genome shotgun (WGS) entry which is preliminary data.</text>
</comment>
<gene>
    <name evidence="2" type="ORF">IAD17_05265</name>
</gene>
<dbReference type="InterPro" id="IPR001130">
    <property type="entry name" value="TatD-like"/>
</dbReference>
<evidence type="ECO:0000313" key="2">
    <source>
        <dbReference type="EMBL" id="HIU24311.1"/>
    </source>
</evidence>
<evidence type="ECO:0000256" key="1">
    <source>
        <dbReference type="ARBA" id="ARBA00022801"/>
    </source>
</evidence>
<name>A0A9D1HXC7_9ACTN</name>
<dbReference type="Gene3D" id="3.20.20.140">
    <property type="entry name" value="Metal-dependent hydrolases"/>
    <property type="match status" value="1"/>
</dbReference>
<organism evidence="2 3">
    <name type="scientific">Candidatus Coprovicinus avistercoris</name>
    <dbReference type="NCBI Taxonomy" id="2840754"/>
    <lineage>
        <taxon>Bacteria</taxon>
        <taxon>Bacillati</taxon>
        <taxon>Actinomycetota</taxon>
        <taxon>Coriobacteriia</taxon>
        <taxon>Coriobacteriales</taxon>
        <taxon>Coriobacteriaceae</taxon>
        <taxon>Coriobacteriaceae incertae sedis</taxon>
        <taxon>Candidatus Coprovicinus</taxon>
    </lineage>
</organism>
<dbReference type="CDD" id="cd01310">
    <property type="entry name" value="TatD_DNAse"/>
    <property type="match status" value="1"/>
</dbReference>
<reference evidence="2" key="1">
    <citation type="submission" date="2020-10" db="EMBL/GenBank/DDBJ databases">
        <authorList>
            <person name="Gilroy R."/>
        </authorList>
    </citation>
    <scope>NUCLEOTIDE SEQUENCE</scope>
    <source>
        <strain evidence="2">ChiHjej12B11-29160</strain>
    </source>
</reference>
<protein>
    <submittedName>
        <fullName evidence="2">TatD family hydrolase</fullName>
    </submittedName>
</protein>
<reference evidence="2" key="2">
    <citation type="journal article" date="2021" name="PeerJ">
        <title>Extensive microbial diversity within the chicken gut microbiome revealed by metagenomics and culture.</title>
        <authorList>
            <person name="Gilroy R."/>
            <person name="Ravi A."/>
            <person name="Getino M."/>
            <person name="Pursley I."/>
            <person name="Horton D.L."/>
            <person name="Alikhan N.F."/>
            <person name="Baker D."/>
            <person name="Gharbi K."/>
            <person name="Hall N."/>
            <person name="Watson M."/>
            <person name="Adriaenssens E.M."/>
            <person name="Foster-Nyarko E."/>
            <person name="Jarju S."/>
            <person name="Secka A."/>
            <person name="Antonio M."/>
            <person name="Oren A."/>
            <person name="Chaudhuri R.R."/>
            <person name="La Ragione R."/>
            <person name="Hildebrand F."/>
            <person name="Pallen M.J."/>
        </authorList>
    </citation>
    <scope>NUCLEOTIDE SEQUENCE</scope>
    <source>
        <strain evidence="2">ChiHjej12B11-29160</strain>
    </source>
</reference>
<dbReference type="GO" id="GO:0005829">
    <property type="term" value="C:cytosol"/>
    <property type="evidence" value="ECO:0007669"/>
    <property type="project" value="TreeGrafter"/>
</dbReference>
<dbReference type="InterPro" id="IPR018228">
    <property type="entry name" value="DNase_TatD-rel_CS"/>
</dbReference>
<dbReference type="EMBL" id="DVMQ01000016">
    <property type="protein sequence ID" value="HIU24311.1"/>
    <property type="molecule type" value="Genomic_DNA"/>
</dbReference>
<dbReference type="Pfam" id="PF01026">
    <property type="entry name" value="TatD_DNase"/>
    <property type="match status" value="1"/>
</dbReference>
<dbReference type="AlphaFoldDB" id="A0A9D1HXC7"/>